<dbReference type="Proteomes" id="UP000309128">
    <property type="component" value="Unassembled WGS sequence"/>
</dbReference>
<keyword evidence="3" id="KW-1185">Reference proteome</keyword>
<organism evidence="2 3">
    <name type="scientific">Nonomuraea turkmeniaca</name>
    <dbReference type="NCBI Taxonomy" id="103838"/>
    <lineage>
        <taxon>Bacteria</taxon>
        <taxon>Bacillati</taxon>
        <taxon>Actinomycetota</taxon>
        <taxon>Actinomycetes</taxon>
        <taxon>Streptosporangiales</taxon>
        <taxon>Streptosporangiaceae</taxon>
        <taxon>Nonomuraea</taxon>
    </lineage>
</organism>
<dbReference type="EMBL" id="VCKY01000117">
    <property type="protein sequence ID" value="TMR13816.1"/>
    <property type="molecule type" value="Genomic_DNA"/>
</dbReference>
<dbReference type="AlphaFoldDB" id="A0A5S4F9T3"/>
<keyword evidence="1" id="KW-0472">Membrane</keyword>
<dbReference type="OrthoDB" id="4310037at2"/>
<accession>A0A5S4F9T3</accession>
<reference evidence="2 3" key="1">
    <citation type="submission" date="2019-05" db="EMBL/GenBank/DDBJ databases">
        <title>Draft genome sequence of Nonomuraea turkmeniaca DSM 43926.</title>
        <authorList>
            <person name="Saricaoglu S."/>
            <person name="Isik K."/>
        </authorList>
    </citation>
    <scope>NUCLEOTIDE SEQUENCE [LARGE SCALE GENOMIC DNA]</scope>
    <source>
        <strain evidence="2 3">DSM 43926</strain>
    </source>
</reference>
<gene>
    <name evidence="2" type="ORF">ETD86_30085</name>
</gene>
<proteinExistence type="predicted"/>
<protein>
    <submittedName>
        <fullName evidence="2">Uncharacterized protein</fullName>
    </submittedName>
</protein>
<evidence type="ECO:0000313" key="3">
    <source>
        <dbReference type="Proteomes" id="UP000309128"/>
    </source>
</evidence>
<keyword evidence="1" id="KW-1133">Transmembrane helix</keyword>
<dbReference type="RefSeq" id="WP_138669726.1">
    <property type="nucleotide sequence ID" value="NZ_VCKY01000117.1"/>
</dbReference>
<evidence type="ECO:0000313" key="2">
    <source>
        <dbReference type="EMBL" id="TMR13816.1"/>
    </source>
</evidence>
<feature type="transmembrane region" description="Helical" evidence="1">
    <location>
        <begin position="89"/>
        <end position="110"/>
    </location>
</feature>
<keyword evidence="1" id="KW-0812">Transmembrane</keyword>
<name>A0A5S4F9T3_9ACTN</name>
<sequence>MSDGSNLAEQIAEVRRLLEVGFTETKGQLALLILRTETGEQRHAELADSVATQFREVRAELDKHAERIADGEKERAAAAALVEWSKRKAVWISIGISIALAVIGWGLQYLGRG</sequence>
<evidence type="ECO:0000256" key="1">
    <source>
        <dbReference type="SAM" id="Phobius"/>
    </source>
</evidence>
<comment type="caution">
    <text evidence="2">The sequence shown here is derived from an EMBL/GenBank/DDBJ whole genome shotgun (WGS) entry which is preliminary data.</text>
</comment>